<feature type="transmembrane region" description="Helical" evidence="2">
    <location>
        <begin position="802"/>
        <end position="825"/>
    </location>
</feature>
<name>A0A291T9I7_9FIRM</name>
<dbReference type="InterPro" id="IPR013491">
    <property type="entry name" value="Tape_meas_N"/>
</dbReference>
<evidence type="ECO:0000259" key="3">
    <source>
        <dbReference type="Pfam" id="PF20155"/>
    </source>
</evidence>
<sequence>MADFSITGDVRLNSDPAEQSVNKWTVAAGQMIADFARKAADALMSVVKSGLSYNRDMESYLTNFKVMLGDEQLAAEKLEEIRKMAASTPFTLSDLTEGTQTLLQFGIAADDTTNVLQMLGDISLGNADKMQTLVRAYGKMSSAKKVTLENVNMMIDAGFNPLNQICEATGESMADLYKRISAGKVGFEELQAAVEAATSQGGQFYNGMLEASQTFSGRLSTLQDNVAALTGKLTDGLFSALGDLIVKANELVVSITEDDQKLAKLKDTIGLVITVVTSVGAAFLTYKGYLTATSAATVVQTAATTALAAAQDAAQNGATGLAIAQEVLNKTLKANPVGLVVSVLAALAAALVTAYQTSETFRNIVDGAFQAVANIAKSAIGAAIGWLDKLSYKLNSFLGKDGYTGFSSYDDYKADKDAQAAAATSKANREARHKAAQAGQGISTKSWTELQEEAKAAQKTTEQAASAVSASSKKASSSAKKAASEVVNSITSTSTQIENGVTRTTETVHETLKNGTKQQKQTVTETSRQMVDGVLSDVKTITTTAADGTKKVTQSIEAVRDVVSTVTATQTALVDGAKVTTQTTTETLADGSEQVKRVITSTGTEVIEGVQHTVKTVTTIAADGTQTVAKTIEDAGPQYGSMGELLTEQFRTKLTEGWAQIQADIQTDALGAIETLATALKDGDLESLGLWAASYFWQACTKEQQTQINSIALGALNQLGSALSGVFGNLSQLAMGLVAQFVPAAASATTSQIALNTAMDANPILFVISLIGMLVGALLNFSGKNKEVANGFQNVWAGVEDFMSYIFEGLMRIVAAGIEGFVILINGLIASYNSVAWLYGGTIDYISNPAWDYANKIAADRKARQEARKKQQEVINSPSSSGTSQKVIESMTDTSKTTTADGSTVTTKVLTEKLQDETGKITQRVTKTVTEAGTKLVDGVERSYKTVTTYVDGIQTKVERSLDDIKASSSTTPTAPTPDKDLTDAVEANTEALLAANAKLAEMVRQANSLVLSDNMAISRSVAASGTAQVAAAANNYHRDGDTTIIQNIYSKAQTAADLQREARWEADRAKAQKR</sequence>
<dbReference type="EMBL" id="CP023819">
    <property type="protein sequence ID" value="ATL89785.1"/>
    <property type="molecule type" value="Genomic_DNA"/>
</dbReference>
<dbReference type="AlphaFoldDB" id="A0A291T9I7"/>
<evidence type="ECO:0000313" key="5">
    <source>
        <dbReference type="Proteomes" id="UP000223709"/>
    </source>
</evidence>
<feature type="compositionally biased region" description="Polar residues" evidence="1">
    <location>
        <begin position="873"/>
        <end position="900"/>
    </location>
</feature>
<evidence type="ECO:0000256" key="2">
    <source>
        <dbReference type="SAM" id="Phobius"/>
    </source>
</evidence>
<dbReference type="PANTHER" id="PTHR37813">
    <property type="entry name" value="FELS-2 PROPHAGE PROTEIN"/>
    <property type="match status" value="1"/>
</dbReference>
<dbReference type="RefSeq" id="WP_098923330.1">
    <property type="nucleotide sequence ID" value="NZ_CP023819.1"/>
</dbReference>
<feature type="region of interest" description="Disordered" evidence="1">
    <location>
        <begin position="867"/>
        <end position="900"/>
    </location>
</feature>
<protein>
    <recommendedName>
        <fullName evidence="3">Tape measure protein N-terminal domain-containing protein</fullName>
    </recommendedName>
</protein>
<evidence type="ECO:0000256" key="1">
    <source>
        <dbReference type="SAM" id="MobiDB-lite"/>
    </source>
</evidence>
<reference evidence="4 5" key="1">
    <citation type="submission" date="2017-10" db="EMBL/GenBank/DDBJ databases">
        <title>Complete Genome Sequence of Faecalibacterium prausnitzii isolated from the gut of healthy adult Indian.</title>
        <authorList>
            <person name="Bag S."/>
            <person name="Ghosh T.S."/>
            <person name="Das B."/>
        </authorList>
    </citation>
    <scope>NUCLEOTIDE SEQUENCE [LARGE SCALE GENOMIC DNA]</scope>
    <source>
        <strain evidence="4 5">Indica</strain>
    </source>
</reference>
<feature type="transmembrane region" description="Helical" evidence="2">
    <location>
        <begin position="764"/>
        <end position="782"/>
    </location>
</feature>
<feature type="compositionally biased region" description="Low complexity" evidence="1">
    <location>
        <begin position="467"/>
        <end position="481"/>
    </location>
</feature>
<keyword evidence="2" id="KW-0812">Transmembrane</keyword>
<dbReference type="PANTHER" id="PTHR37813:SF1">
    <property type="entry name" value="FELS-2 PROPHAGE PROTEIN"/>
    <property type="match status" value="1"/>
</dbReference>
<keyword evidence="2" id="KW-0472">Membrane</keyword>
<organism evidence="4 5">
    <name type="scientific">Faecalibacterium prausnitzii</name>
    <dbReference type="NCBI Taxonomy" id="853"/>
    <lineage>
        <taxon>Bacteria</taxon>
        <taxon>Bacillati</taxon>
        <taxon>Bacillota</taxon>
        <taxon>Clostridia</taxon>
        <taxon>Eubacteriales</taxon>
        <taxon>Oscillospiraceae</taxon>
        <taxon>Faecalibacterium</taxon>
    </lineage>
</organism>
<dbReference type="Pfam" id="PF20155">
    <property type="entry name" value="TMP_3"/>
    <property type="match status" value="1"/>
</dbReference>
<feature type="domain" description="Tape measure protein N-terminal" evidence="3">
    <location>
        <begin position="49"/>
        <end position="233"/>
    </location>
</feature>
<evidence type="ECO:0000313" key="4">
    <source>
        <dbReference type="EMBL" id="ATL89785.1"/>
    </source>
</evidence>
<accession>A0A291T9I7</accession>
<proteinExistence type="predicted"/>
<feature type="region of interest" description="Disordered" evidence="1">
    <location>
        <begin position="423"/>
        <end position="445"/>
    </location>
</feature>
<feature type="region of interest" description="Disordered" evidence="1">
    <location>
        <begin position="467"/>
        <end position="487"/>
    </location>
</feature>
<gene>
    <name evidence="4" type="ORF">CRH10_05495</name>
</gene>
<keyword evidence="2" id="KW-1133">Transmembrane helix</keyword>
<dbReference type="Proteomes" id="UP000223709">
    <property type="component" value="Chromosome"/>
</dbReference>